<accession>A0ABS9UFE6</accession>
<evidence type="ECO:0000259" key="1">
    <source>
        <dbReference type="Pfam" id="PF01408"/>
    </source>
</evidence>
<sequence>MKIGVIGTDSSHAVAFSERLLAKGHQIVAYQGGSTIALSKTRIATISAQMQQIGVPFVEALEQMQIQCDAFIITSVDATQHFEQFKQLVSCKKPVFIDKPFAKNSVEATAIIKLASEQAIPLMSSSALRFADPVQAVKNKCIEAVDISAPLPMLEPNDYFYYGIHALEMICVLKKIPIKDVSVQNHQQQHFITVRFEDDTVSTIRGYLQNRQSFQFVTHTSSLSEMYTIAEGDLHFYDRLIDELERFFMTKQSPIALAETLQIIRILEKMTQHAK</sequence>
<dbReference type="Proteomes" id="UP001316087">
    <property type="component" value="Unassembled WGS sequence"/>
</dbReference>
<comment type="caution">
    <text evidence="2">The sequence shown here is derived from an EMBL/GenBank/DDBJ whole genome shotgun (WGS) entry which is preliminary data.</text>
</comment>
<dbReference type="InterPro" id="IPR000683">
    <property type="entry name" value="Gfo/Idh/MocA-like_OxRdtase_N"/>
</dbReference>
<evidence type="ECO:0000313" key="2">
    <source>
        <dbReference type="EMBL" id="MCH7323090.1"/>
    </source>
</evidence>
<dbReference type="RefSeq" id="WP_241370265.1">
    <property type="nucleotide sequence ID" value="NZ_JAKZFC010000006.1"/>
</dbReference>
<dbReference type="InterPro" id="IPR036291">
    <property type="entry name" value="NAD(P)-bd_dom_sf"/>
</dbReference>
<gene>
    <name evidence="2" type="ORF">LZ480_14520</name>
</gene>
<dbReference type="SUPFAM" id="SSF51735">
    <property type="entry name" value="NAD(P)-binding Rossmann-fold domains"/>
    <property type="match status" value="1"/>
</dbReference>
<dbReference type="Gene3D" id="3.40.50.720">
    <property type="entry name" value="NAD(P)-binding Rossmann-like Domain"/>
    <property type="match status" value="1"/>
</dbReference>
<evidence type="ECO:0000313" key="3">
    <source>
        <dbReference type="Proteomes" id="UP001316087"/>
    </source>
</evidence>
<keyword evidence="3" id="KW-1185">Reference proteome</keyword>
<proteinExistence type="predicted"/>
<dbReference type="EMBL" id="JAKZFC010000006">
    <property type="protein sequence ID" value="MCH7323090.1"/>
    <property type="molecule type" value="Genomic_DNA"/>
</dbReference>
<protein>
    <submittedName>
        <fullName evidence="2">Gfo/Idh/MocA family oxidoreductase</fullName>
    </submittedName>
</protein>
<name>A0ABS9UFE6_9BACL</name>
<dbReference type="Pfam" id="PF01408">
    <property type="entry name" value="GFO_IDH_MocA"/>
    <property type="match status" value="1"/>
</dbReference>
<reference evidence="2 3" key="1">
    <citation type="submission" date="2022-03" db="EMBL/GenBank/DDBJ databases">
        <authorList>
            <person name="Jo J.-H."/>
            <person name="Im W.-T."/>
        </authorList>
    </citation>
    <scope>NUCLEOTIDE SEQUENCE [LARGE SCALE GENOMIC DNA]</scope>
    <source>
        <strain evidence="2 3">MA9</strain>
    </source>
</reference>
<feature type="domain" description="Gfo/Idh/MocA-like oxidoreductase N-terminal" evidence="1">
    <location>
        <begin position="2"/>
        <end position="119"/>
    </location>
</feature>
<organism evidence="2 3">
    <name type="scientific">Solibacillus palustris</name>
    <dbReference type="NCBI Taxonomy" id="2908203"/>
    <lineage>
        <taxon>Bacteria</taxon>
        <taxon>Bacillati</taxon>
        <taxon>Bacillota</taxon>
        <taxon>Bacilli</taxon>
        <taxon>Bacillales</taxon>
        <taxon>Caryophanaceae</taxon>
        <taxon>Solibacillus</taxon>
    </lineage>
</organism>